<proteinExistence type="predicted"/>
<dbReference type="RefSeq" id="WP_010720124.1">
    <property type="nucleotide sequence ID" value="NZ_BJWF01000082.1"/>
</dbReference>
<name>A0A511J5P6_9ENTE</name>
<sequence>MNNRRRRVAKLKKQELNAAKANFESEYGVSAEQAIELVDIFVKTVAETVGTIFQNIGKAFCNIGTILSNINNAKEGNNDYQYYFSRNHLNSASKYCKPTSRTKTSETRKPINEKHVTKNGVFIL</sequence>
<evidence type="ECO:0000313" key="2">
    <source>
        <dbReference type="Proteomes" id="UP000321830"/>
    </source>
</evidence>
<dbReference type="AlphaFoldDB" id="A0A511J5P6"/>
<protein>
    <submittedName>
        <fullName evidence="1">Uncharacterized protein</fullName>
    </submittedName>
</protein>
<evidence type="ECO:0000313" key="1">
    <source>
        <dbReference type="EMBL" id="GEL93328.1"/>
    </source>
</evidence>
<gene>
    <name evidence="1" type="ORF">EVI01_26650</name>
</gene>
<comment type="caution">
    <text evidence="1">The sequence shown here is derived from an EMBL/GenBank/DDBJ whole genome shotgun (WGS) entry which is preliminary data.</text>
</comment>
<reference evidence="1 2" key="1">
    <citation type="submission" date="2019-07" db="EMBL/GenBank/DDBJ databases">
        <title>Whole genome shotgun sequence of Enterococcus villorum NBRC 100699.</title>
        <authorList>
            <person name="Hosoyama A."/>
            <person name="Uohara A."/>
            <person name="Ohji S."/>
            <person name="Ichikawa N."/>
        </authorList>
    </citation>
    <scope>NUCLEOTIDE SEQUENCE [LARGE SCALE GENOMIC DNA]</scope>
    <source>
        <strain evidence="1 2">NBRC 100699</strain>
    </source>
</reference>
<accession>A0A511J5P6</accession>
<organism evidence="1 2">
    <name type="scientific">Enterococcus villorum</name>
    <dbReference type="NCBI Taxonomy" id="112904"/>
    <lineage>
        <taxon>Bacteria</taxon>
        <taxon>Bacillati</taxon>
        <taxon>Bacillota</taxon>
        <taxon>Bacilli</taxon>
        <taxon>Lactobacillales</taxon>
        <taxon>Enterococcaceae</taxon>
        <taxon>Enterococcus</taxon>
    </lineage>
</organism>
<dbReference type="Proteomes" id="UP000321830">
    <property type="component" value="Unassembled WGS sequence"/>
</dbReference>
<dbReference type="EMBL" id="BJWF01000082">
    <property type="protein sequence ID" value="GEL93328.1"/>
    <property type="molecule type" value="Genomic_DNA"/>
</dbReference>